<keyword evidence="3" id="KW-0677">Repeat</keyword>
<dbReference type="InterPro" id="IPR003607">
    <property type="entry name" value="HD/PDEase_dom"/>
</dbReference>
<protein>
    <recommendedName>
        <fullName evidence="7">Bifunctional uridylyltransferase/uridylyl-removing enzyme</fullName>
        <shortName evidence="7">UTase/UR</shortName>
    </recommendedName>
    <alternativeName>
        <fullName evidence="7">Bifunctional [protein-PII] modification enzyme</fullName>
    </alternativeName>
    <alternativeName>
        <fullName evidence="7">Bifunctional nitrogen sensor protein</fullName>
    </alternativeName>
    <domain>
        <recommendedName>
            <fullName evidence="7">[Protein-PII] uridylyltransferase</fullName>
            <shortName evidence="7">PII uridylyltransferase</shortName>
            <shortName evidence="7">UTase</shortName>
            <ecNumber evidence="7">2.7.7.59</ecNumber>
        </recommendedName>
    </domain>
    <domain>
        <recommendedName>
            <fullName evidence="7">[Protein-PII]-UMP uridylyl-removing enzyme</fullName>
            <shortName evidence="7">UR</shortName>
            <ecNumber evidence="7">3.1.4.-</ecNumber>
        </recommendedName>
    </domain>
</protein>
<evidence type="ECO:0000256" key="1">
    <source>
        <dbReference type="ARBA" id="ARBA00022679"/>
    </source>
</evidence>
<comment type="similarity">
    <text evidence="7">Belongs to the GlnD family.</text>
</comment>
<dbReference type="InterPro" id="IPR005190">
    <property type="entry name" value="GlnE_rpt_dom"/>
</dbReference>
<organism evidence="11 12">
    <name type="scientific">Pacificispira spongiicola</name>
    <dbReference type="NCBI Taxonomy" id="2729598"/>
    <lineage>
        <taxon>Bacteria</taxon>
        <taxon>Pseudomonadati</taxon>
        <taxon>Pseudomonadota</taxon>
        <taxon>Alphaproteobacteria</taxon>
        <taxon>Rhodospirillales</taxon>
        <taxon>Rhodospirillaceae</taxon>
        <taxon>Pacificispira</taxon>
    </lineage>
</organism>
<dbReference type="CDD" id="cd00077">
    <property type="entry name" value="HDc"/>
    <property type="match status" value="1"/>
</dbReference>
<dbReference type="PANTHER" id="PTHR47320:SF1">
    <property type="entry name" value="BIFUNCTIONAL URIDYLYLTRANSFERASE_URIDYLYL-REMOVING ENZYME"/>
    <property type="match status" value="1"/>
</dbReference>
<dbReference type="InterPro" id="IPR006674">
    <property type="entry name" value="HD_domain"/>
</dbReference>
<dbReference type="InterPro" id="IPR045865">
    <property type="entry name" value="ACT-like_dom_sf"/>
</dbReference>
<name>A0A7Y0E066_9PROT</name>
<dbReference type="PROSITE" id="PS51671">
    <property type="entry name" value="ACT"/>
    <property type="match status" value="2"/>
</dbReference>
<evidence type="ECO:0000256" key="6">
    <source>
        <dbReference type="ARBA" id="ARBA00023268"/>
    </source>
</evidence>
<dbReference type="RefSeq" id="WP_169625224.1">
    <property type="nucleotide sequence ID" value="NZ_JABBNT010000003.1"/>
</dbReference>
<dbReference type="CDD" id="cd05401">
    <property type="entry name" value="NT_GlnE_GlnD_like"/>
    <property type="match status" value="1"/>
</dbReference>
<dbReference type="Pfam" id="PF01966">
    <property type="entry name" value="HD"/>
    <property type="match status" value="1"/>
</dbReference>
<dbReference type="NCBIfam" id="NF003467">
    <property type="entry name" value="PRK05092.1"/>
    <property type="match status" value="1"/>
</dbReference>
<dbReference type="Gene3D" id="1.10.3090.10">
    <property type="entry name" value="cca-adding enzyme, domain 2"/>
    <property type="match status" value="1"/>
</dbReference>
<evidence type="ECO:0000256" key="2">
    <source>
        <dbReference type="ARBA" id="ARBA00022695"/>
    </source>
</evidence>
<dbReference type="InterPro" id="IPR002912">
    <property type="entry name" value="ACT_dom"/>
</dbReference>
<dbReference type="Pfam" id="PF01842">
    <property type="entry name" value="ACT"/>
    <property type="match status" value="1"/>
</dbReference>
<dbReference type="SUPFAM" id="SSF81301">
    <property type="entry name" value="Nucleotidyltransferase"/>
    <property type="match status" value="1"/>
</dbReference>
<dbReference type="Pfam" id="PF03710">
    <property type="entry name" value="GlnE"/>
    <property type="match status" value="1"/>
</dbReference>
<dbReference type="GO" id="GO:0008081">
    <property type="term" value="F:phosphoric diester hydrolase activity"/>
    <property type="evidence" value="ECO:0007669"/>
    <property type="project" value="UniProtKB-UniRule"/>
</dbReference>
<sequence length="949" mass="107098">MLDTNVKIRDQRKIIDRRAMQEAMSRAAAGITDESEMRMAWLSVLKPALAQGREEIRSRFFEDHDGATCVRAYCFLIDQMLRVLYDAVVQHLYPAPNPTDAEKIAIVAVGGYGRGELAPQSDIDLLFLHHRKPAARVDQIVETILYMLWDIGLKVGHSTRSVDECLRQAKADWTICTALLETRFIWGEKSLFSDLRIRFRKHIVEGREMDFLEAKMSERNERHERMGDSRYVLEPNIKDGKGGLRDLHTLYWTSKFIYNVEDIAQLTGEGVLTQREVDLFTKAQSFLWAVRCHLHYLVGRAEERLTFDVQPELASRMAYTDRPSSSGVERFMRHYFLVAKDVGDLTRIFLAAFEAAQKRTGLSRLTNKVFRKEIDGFQMDGQRLTVEDRKRFRNEPLDMLRLFRTANRNGLEIHPDALTALSRSLSKISPAIRNDPEANRIFMDILCAEQDPDKTLRQMNECGLLGKFVPDFGRVVAQMQYDMYHVYTTDEHTIRAIGILNRIERGLLNDDHPVAAKVMQQIQSRNVLYVAVLLHDIAKGRGGDHSELGAKVARTLCPRFGMSEAETETVAWLVLHHLSMSKTATKRDLEDPKTLKDFVDLVQSPERLRLLLCLTVVDIKAVGPNVWNNWKATLLRELHARAEEVMSGVSASEGRGQRAAAAKARLAKRLEEAGWSEDDITRHLDRAGKGYYLSLDIDTLVHHAWIIRSAQSDRDDLTLETRVDAGKSVTELSVYCTDHPGLIARLSGAIALAGANVVDAKISTLKDGMALDTFLLQDEDGGAFSRPNQLARLSAMIRQSLSGEIKPMEELAKRAKTALPSRTNVFTVPPRVLIDNKASTNYTVIEVNGRDRPGLLYRLTAALTEHRLQIAIAKISTYGEQVVDVFYVKDTFGMKIDHAGKLEQVREALRLALIEGERQTAPPSTALAKKTAAKSRAKRVESRGTEAAE</sequence>
<keyword evidence="4 7" id="KW-0378">Hydrolase</keyword>
<keyword evidence="5 7" id="KW-0460">Magnesium</keyword>
<keyword evidence="12" id="KW-1185">Reference proteome</keyword>
<feature type="region of interest" description="Disordered" evidence="8">
    <location>
        <begin position="919"/>
        <end position="949"/>
    </location>
</feature>
<reference evidence="11 12" key="1">
    <citation type="submission" date="2020-04" db="EMBL/GenBank/DDBJ databases">
        <title>Rhodospirillaceae bacterium KN72 isolated from deep sea.</title>
        <authorList>
            <person name="Zhang D.-C."/>
        </authorList>
    </citation>
    <scope>NUCLEOTIDE SEQUENCE [LARGE SCALE GENOMIC DNA]</scope>
    <source>
        <strain evidence="11 12">KN72</strain>
    </source>
</reference>
<evidence type="ECO:0000313" key="11">
    <source>
        <dbReference type="EMBL" id="NMM44833.1"/>
    </source>
</evidence>
<dbReference type="PROSITE" id="PS51831">
    <property type="entry name" value="HD"/>
    <property type="match status" value="1"/>
</dbReference>
<proteinExistence type="inferred from homology"/>
<evidence type="ECO:0000256" key="4">
    <source>
        <dbReference type="ARBA" id="ARBA00022801"/>
    </source>
</evidence>
<evidence type="ECO:0000259" key="9">
    <source>
        <dbReference type="PROSITE" id="PS51671"/>
    </source>
</evidence>
<dbReference type="PIRSF" id="PIRSF006288">
    <property type="entry name" value="PII_uridyltransf"/>
    <property type="match status" value="1"/>
</dbReference>
<dbReference type="SMART" id="SM00471">
    <property type="entry name" value="HDc"/>
    <property type="match status" value="1"/>
</dbReference>
<evidence type="ECO:0000256" key="7">
    <source>
        <dbReference type="HAMAP-Rule" id="MF_00277"/>
    </source>
</evidence>
<evidence type="ECO:0000259" key="10">
    <source>
        <dbReference type="PROSITE" id="PS51831"/>
    </source>
</evidence>
<evidence type="ECO:0000313" key="12">
    <source>
        <dbReference type="Proteomes" id="UP000539372"/>
    </source>
</evidence>
<feature type="domain" description="HD" evidence="10">
    <location>
        <begin position="489"/>
        <end position="611"/>
    </location>
</feature>
<comment type="function">
    <text evidence="7">Modifies, by uridylylation and deuridylylation, the PII regulatory proteins (GlnB and homologs), in response to the nitrogen status of the cell that GlnD senses through the glutamine level. Under low glutamine levels, catalyzes the conversion of the PII proteins and UTP to PII-UMP and PPi, while under higher glutamine levels, GlnD hydrolyzes PII-UMP to PII and UMP (deuridylylation). Thus, controls uridylylation state and activity of the PII proteins, and plays an important role in the regulation of nitrogen metabolism.</text>
</comment>
<dbReference type="InterPro" id="IPR013546">
    <property type="entry name" value="PII_UdlTrfase/GS_AdlTrfase"/>
</dbReference>
<feature type="region of interest" description="Uridylyltransferase" evidence="7">
    <location>
        <begin position="1"/>
        <end position="372"/>
    </location>
</feature>
<keyword evidence="2 7" id="KW-0548">Nucleotidyltransferase</keyword>
<gene>
    <name evidence="7" type="primary">glnD</name>
    <name evidence="11" type="ORF">HH303_10120</name>
</gene>
<dbReference type="InterPro" id="IPR010043">
    <property type="entry name" value="UTase/UR"/>
</dbReference>
<dbReference type="EC" id="2.7.7.59" evidence="7"/>
<evidence type="ECO:0000256" key="3">
    <source>
        <dbReference type="ARBA" id="ARBA00022737"/>
    </source>
</evidence>
<feature type="compositionally biased region" description="Basic and acidic residues" evidence="8">
    <location>
        <begin position="938"/>
        <end position="949"/>
    </location>
</feature>
<keyword evidence="6 7" id="KW-0511">Multifunctional enzyme</keyword>
<dbReference type="CDD" id="cd04900">
    <property type="entry name" value="ACT_UUR-like_1"/>
    <property type="match status" value="1"/>
</dbReference>
<dbReference type="NCBIfam" id="TIGR01693">
    <property type="entry name" value="UTase_glnD"/>
    <property type="match status" value="1"/>
</dbReference>
<accession>A0A7Y0E066</accession>
<comment type="caution">
    <text evidence="11">The sequence shown here is derived from an EMBL/GenBank/DDBJ whole genome shotgun (WGS) entry which is preliminary data.</text>
</comment>
<comment type="activity regulation">
    <text evidence="7">Uridylyltransferase (UTase) activity is inhibited by glutamine, while glutamine activates uridylyl-removing (UR) activity.</text>
</comment>
<keyword evidence="1 7" id="KW-0808">Transferase</keyword>
<dbReference type="Gene3D" id="3.30.460.10">
    <property type="entry name" value="Beta Polymerase, domain 2"/>
    <property type="match status" value="1"/>
</dbReference>
<comment type="domain">
    <text evidence="7">Has four distinct domains: an N-terminal nucleotidyltransferase (NT) domain responsible for UTase activity, a central HD domain that encodes UR activity, and two C-terminal ACT domains that seem to have a role in glutamine sensing.</text>
</comment>
<feature type="domain" description="ACT" evidence="9">
    <location>
        <begin position="731"/>
        <end position="808"/>
    </location>
</feature>
<dbReference type="SUPFAM" id="SSF81891">
    <property type="entry name" value="Poly A polymerase C-terminal region-like"/>
    <property type="match status" value="1"/>
</dbReference>
<dbReference type="GO" id="GO:0008773">
    <property type="term" value="F:[protein-PII] uridylyltransferase activity"/>
    <property type="evidence" value="ECO:0007669"/>
    <property type="project" value="UniProtKB-UniRule"/>
</dbReference>
<comment type="caution">
    <text evidence="7">Lacks conserved residue(s) required for the propagation of feature annotation.</text>
</comment>
<dbReference type="CDD" id="cd04899">
    <property type="entry name" value="ACT_ACR-UUR-like_2"/>
    <property type="match status" value="1"/>
</dbReference>
<comment type="catalytic activity">
    <reaction evidence="7">
        <text>[protein-PII]-uridylyl-L-tyrosine + H2O = [protein-PII]-L-tyrosine + UMP + H(+)</text>
        <dbReference type="Rhea" id="RHEA:48600"/>
        <dbReference type="Rhea" id="RHEA-COMP:12147"/>
        <dbReference type="Rhea" id="RHEA-COMP:12148"/>
        <dbReference type="ChEBI" id="CHEBI:15377"/>
        <dbReference type="ChEBI" id="CHEBI:15378"/>
        <dbReference type="ChEBI" id="CHEBI:46858"/>
        <dbReference type="ChEBI" id="CHEBI:57865"/>
        <dbReference type="ChEBI" id="CHEBI:90602"/>
    </reaction>
</comment>
<dbReference type="EC" id="3.1.4.-" evidence="7"/>
<comment type="cofactor">
    <cofactor evidence="7">
        <name>Mg(2+)</name>
        <dbReference type="ChEBI" id="CHEBI:18420"/>
    </cofactor>
</comment>
<dbReference type="InterPro" id="IPR043519">
    <property type="entry name" value="NT_sf"/>
</dbReference>
<dbReference type="SUPFAM" id="SSF81593">
    <property type="entry name" value="Nucleotidyltransferase substrate binding subunit/domain"/>
    <property type="match status" value="1"/>
</dbReference>
<evidence type="ECO:0000256" key="8">
    <source>
        <dbReference type="SAM" id="MobiDB-lite"/>
    </source>
</evidence>
<dbReference type="GO" id="GO:0006808">
    <property type="term" value="P:regulation of nitrogen utilization"/>
    <property type="evidence" value="ECO:0007669"/>
    <property type="project" value="UniProtKB-UniRule"/>
</dbReference>
<dbReference type="GO" id="GO:0008882">
    <property type="term" value="F:[glutamate-ammonia-ligase] adenylyltransferase activity"/>
    <property type="evidence" value="ECO:0007669"/>
    <property type="project" value="InterPro"/>
</dbReference>
<dbReference type="PANTHER" id="PTHR47320">
    <property type="entry name" value="BIFUNCTIONAL URIDYLYLTRANSFERASE/URIDYLYL-REMOVING ENZYME"/>
    <property type="match status" value="1"/>
</dbReference>
<dbReference type="Pfam" id="PF08335">
    <property type="entry name" value="GlnD_UR_UTase"/>
    <property type="match status" value="1"/>
</dbReference>
<dbReference type="HAMAP" id="MF_00277">
    <property type="entry name" value="PII_uridylyl_transf"/>
    <property type="match status" value="1"/>
</dbReference>
<dbReference type="AlphaFoldDB" id="A0A7Y0E066"/>
<feature type="domain" description="ACT" evidence="9">
    <location>
        <begin position="844"/>
        <end position="919"/>
    </location>
</feature>
<dbReference type="SUPFAM" id="SSF55021">
    <property type="entry name" value="ACT-like"/>
    <property type="match status" value="2"/>
</dbReference>
<dbReference type="Proteomes" id="UP000539372">
    <property type="component" value="Unassembled WGS sequence"/>
</dbReference>
<comment type="catalytic activity">
    <reaction evidence="7">
        <text>[protein-PII]-L-tyrosine + UTP = [protein-PII]-uridylyl-L-tyrosine + diphosphate</text>
        <dbReference type="Rhea" id="RHEA:13673"/>
        <dbReference type="Rhea" id="RHEA-COMP:12147"/>
        <dbReference type="Rhea" id="RHEA-COMP:12148"/>
        <dbReference type="ChEBI" id="CHEBI:33019"/>
        <dbReference type="ChEBI" id="CHEBI:46398"/>
        <dbReference type="ChEBI" id="CHEBI:46858"/>
        <dbReference type="ChEBI" id="CHEBI:90602"/>
        <dbReference type="EC" id="2.7.7.59"/>
    </reaction>
</comment>
<evidence type="ECO:0000256" key="5">
    <source>
        <dbReference type="ARBA" id="ARBA00022842"/>
    </source>
</evidence>
<dbReference type="Gene3D" id="3.30.70.260">
    <property type="match status" value="2"/>
</dbReference>
<dbReference type="EMBL" id="JABBNT010000003">
    <property type="protein sequence ID" value="NMM44833.1"/>
    <property type="molecule type" value="Genomic_DNA"/>
</dbReference>
<feature type="compositionally biased region" description="Low complexity" evidence="8">
    <location>
        <begin position="921"/>
        <end position="930"/>
    </location>
</feature>